<feature type="transmembrane region" description="Helical" evidence="1">
    <location>
        <begin position="213"/>
        <end position="231"/>
    </location>
</feature>
<sequence>MWFESAHVEATRDSFPEWMALWFALLSHLGSIWFVAPVVVLAYWFWDRHRFAPWLGIVTGGYAVMIGLKELFQIARPEVGPAIEPETLPTVVAFLYAPAVEFETMAFPSGHALAATIVWTMLALESDVGTGRQRLIGAAAMVVLVAFSRVAVGVHYPTDVAVGALVGVGYLATALWLRDRVAKTGRFTPTVALFASAAALSVLAMWGSGKPDATALLGGSLGAALAWRYARPAREPWSLGFRGFGRALFGLALLATVALVLLVVETTVVWFAVGLAGGLVVVGLPQFLSALSTAATRADATS</sequence>
<dbReference type="Pfam" id="PF01569">
    <property type="entry name" value="PAP2"/>
    <property type="match status" value="1"/>
</dbReference>
<evidence type="ECO:0000313" key="3">
    <source>
        <dbReference type="EMBL" id="TYL36055.1"/>
    </source>
</evidence>
<dbReference type="AlphaFoldDB" id="A0A8J8TPP2"/>
<comment type="caution">
    <text evidence="3">The sequence shown here is derived from an EMBL/GenBank/DDBJ whole genome shotgun (WGS) entry which is preliminary data.</text>
</comment>
<dbReference type="SUPFAM" id="SSF48317">
    <property type="entry name" value="Acid phosphatase/Vanadium-dependent haloperoxidase"/>
    <property type="match status" value="1"/>
</dbReference>
<keyword evidence="4" id="KW-1185">Reference proteome</keyword>
<evidence type="ECO:0000313" key="4">
    <source>
        <dbReference type="Proteomes" id="UP000766904"/>
    </source>
</evidence>
<dbReference type="InterPro" id="IPR036938">
    <property type="entry name" value="PAP2/HPO_sf"/>
</dbReference>
<name>A0A8J8TPP2_9EURY</name>
<gene>
    <name evidence="3" type="ORF">CV102_24740</name>
</gene>
<dbReference type="EMBL" id="PHNJ01000024">
    <property type="protein sequence ID" value="TYL36055.1"/>
    <property type="molecule type" value="Genomic_DNA"/>
</dbReference>
<keyword evidence="1" id="KW-0812">Transmembrane</keyword>
<accession>A0A8J8TPP2</accession>
<keyword evidence="1" id="KW-0472">Membrane</keyword>
<feature type="transmembrane region" description="Helical" evidence="1">
    <location>
        <begin position="243"/>
        <end position="262"/>
    </location>
</feature>
<evidence type="ECO:0000256" key="1">
    <source>
        <dbReference type="SAM" id="Phobius"/>
    </source>
</evidence>
<organism evidence="3 4">
    <name type="scientific">Natronococcus pandeyae</name>
    <dbReference type="NCBI Taxonomy" id="2055836"/>
    <lineage>
        <taxon>Archaea</taxon>
        <taxon>Methanobacteriati</taxon>
        <taxon>Methanobacteriota</taxon>
        <taxon>Stenosarchaea group</taxon>
        <taxon>Halobacteria</taxon>
        <taxon>Halobacteriales</taxon>
        <taxon>Natrialbaceae</taxon>
        <taxon>Natronococcus</taxon>
    </lineage>
</organism>
<feature type="transmembrane region" description="Helical" evidence="1">
    <location>
        <begin position="160"/>
        <end position="177"/>
    </location>
</feature>
<feature type="transmembrane region" description="Helical" evidence="1">
    <location>
        <begin position="20"/>
        <end position="44"/>
    </location>
</feature>
<proteinExistence type="predicted"/>
<feature type="transmembrane region" description="Helical" evidence="1">
    <location>
        <begin position="189"/>
        <end position="207"/>
    </location>
</feature>
<dbReference type="PANTHER" id="PTHR14969">
    <property type="entry name" value="SPHINGOSINE-1-PHOSPHATE PHOSPHOHYDROLASE"/>
    <property type="match status" value="1"/>
</dbReference>
<feature type="domain" description="Phosphatidic acid phosphatase type 2/haloperoxidase" evidence="2">
    <location>
        <begin position="52"/>
        <end position="175"/>
    </location>
</feature>
<keyword evidence="1" id="KW-1133">Transmembrane helix</keyword>
<feature type="transmembrane region" description="Helical" evidence="1">
    <location>
        <begin position="105"/>
        <end position="124"/>
    </location>
</feature>
<dbReference type="OrthoDB" id="10182at2157"/>
<dbReference type="PANTHER" id="PTHR14969:SF13">
    <property type="entry name" value="AT30094P"/>
    <property type="match status" value="1"/>
</dbReference>
<reference evidence="3" key="1">
    <citation type="submission" date="2017-11" db="EMBL/GenBank/DDBJ databases">
        <authorList>
            <person name="Kajale S.C."/>
            <person name="Sharma A."/>
        </authorList>
    </citation>
    <scope>NUCLEOTIDE SEQUENCE</scope>
    <source>
        <strain evidence="3">LS1_42</strain>
    </source>
</reference>
<feature type="transmembrane region" description="Helical" evidence="1">
    <location>
        <begin position="136"/>
        <end position="154"/>
    </location>
</feature>
<feature type="transmembrane region" description="Helical" evidence="1">
    <location>
        <begin position="51"/>
        <end position="68"/>
    </location>
</feature>
<dbReference type="SMART" id="SM00014">
    <property type="entry name" value="acidPPc"/>
    <property type="match status" value="1"/>
</dbReference>
<protein>
    <submittedName>
        <fullName evidence="3">PA-phosphatase</fullName>
    </submittedName>
</protein>
<feature type="transmembrane region" description="Helical" evidence="1">
    <location>
        <begin position="268"/>
        <end position="288"/>
    </location>
</feature>
<dbReference type="RefSeq" id="WP_148860639.1">
    <property type="nucleotide sequence ID" value="NZ_PHNJ01000024.1"/>
</dbReference>
<dbReference type="Proteomes" id="UP000766904">
    <property type="component" value="Unassembled WGS sequence"/>
</dbReference>
<dbReference type="Gene3D" id="1.20.144.10">
    <property type="entry name" value="Phosphatidic acid phosphatase type 2/haloperoxidase"/>
    <property type="match status" value="1"/>
</dbReference>
<evidence type="ECO:0000259" key="2">
    <source>
        <dbReference type="SMART" id="SM00014"/>
    </source>
</evidence>
<dbReference type="InterPro" id="IPR000326">
    <property type="entry name" value="PAP2/HPO"/>
</dbReference>